<reference evidence="1 2" key="1">
    <citation type="submission" date="2023-09" db="EMBL/GenBank/DDBJ databases">
        <title>Xinfangfangia sedmenti sp. nov., isolated the sedment.</title>
        <authorList>
            <person name="Xu L."/>
        </authorList>
    </citation>
    <scope>NUCLEOTIDE SEQUENCE [LARGE SCALE GENOMIC DNA]</scope>
    <source>
        <strain evidence="1 2">LG-4</strain>
    </source>
</reference>
<sequence>MSDQTSPAPFRHLDEETLQLVARNLRGVQSARLRFFRTDRELEQELIALFLALEIPTETERIERMAPPPRRRFSFQFRGDEAVITVAPDQPLTG</sequence>
<dbReference type="RefSeq" id="WP_310457651.1">
    <property type="nucleotide sequence ID" value="NZ_JAVKPH010000013.1"/>
</dbReference>
<evidence type="ECO:0000313" key="1">
    <source>
        <dbReference type="EMBL" id="MDR5653413.1"/>
    </source>
</evidence>
<protein>
    <submittedName>
        <fullName evidence="1">Uncharacterized protein</fullName>
    </submittedName>
</protein>
<comment type="caution">
    <text evidence="1">The sequence shown here is derived from an EMBL/GenBank/DDBJ whole genome shotgun (WGS) entry which is preliminary data.</text>
</comment>
<gene>
    <name evidence="1" type="ORF">RGD00_12415</name>
</gene>
<dbReference type="EMBL" id="JAVKPH010000013">
    <property type="protein sequence ID" value="MDR5653413.1"/>
    <property type="molecule type" value="Genomic_DNA"/>
</dbReference>
<evidence type="ECO:0000313" key="2">
    <source>
        <dbReference type="Proteomes" id="UP001247754"/>
    </source>
</evidence>
<keyword evidence="2" id="KW-1185">Reference proteome</keyword>
<proteinExistence type="predicted"/>
<accession>A0ABU1FA02</accession>
<name>A0ABU1FA02_9RHOB</name>
<dbReference type="Proteomes" id="UP001247754">
    <property type="component" value="Unassembled WGS sequence"/>
</dbReference>
<organism evidence="1 2">
    <name type="scientific">Ruixingdingia sedimenti</name>
    <dbReference type="NCBI Taxonomy" id="3073604"/>
    <lineage>
        <taxon>Bacteria</taxon>
        <taxon>Pseudomonadati</taxon>
        <taxon>Pseudomonadota</taxon>
        <taxon>Alphaproteobacteria</taxon>
        <taxon>Rhodobacterales</taxon>
        <taxon>Paracoccaceae</taxon>
        <taxon>Ruixingdingia</taxon>
    </lineage>
</organism>